<evidence type="ECO:0000313" key="2">
    <source>
        <dbReference type="EMBL" id="CAG9326304.1"/>
    </source>
</evidence>
<name>A0AAU9JHE1_9CILI</name>
<proteinExistence type="predicted"/>
<evidence type="ECO:0000256" key="1">
    <source>
        <dbReference type="SAM" id="Coils"/>
    </source>
</evidence>
<gene>
    <name evidence="2" type="ORF">BSTOLATCC_MIC40733</name>
</gene>
<protein>
    <submittedName>
        <fullName evidence="2">Uncharacterized protein</fullName>
    </submittedName>
</protein>
<evidence type="ECO:0000313" key="3">
    <source>
        <dbReference type="Proteomes" id="UP001162131"/>
    </source>
</evidence>
<comment type="caution">
    <text evidence="2">The sequence shown here is derived from an EMBL/GenBank/DDBJ whole genome shotgun (WGS) entry which is preliminary data.</text>
</comment>
<dbReference type="AlphaFoldDB" id="A0AAU9JHE1"/>
<keyword evidence="3" id="KW-1185">Reference proteome</keyword>
<organism evidence="2 3">
    <name type="scientific">Blepharisma stoltei</name>
    <dbReference type="NCBI Taxonomy" id="1481888"/>
    <lineage>
        <taxon>Eukaryota</taxon>
        <taxon>Sar</taxon>
        <taxon>Alveolata</taxon>
        <taxon>Ciliophora</taxon>
        <taxon>Postciliodesmatophora</taxon>
        <taxon>Heterotrichea</taxon>
        <taxon>Heterotrichida</taxon>
        <taxon>Blepharismidae</taxon>
        <taxon>Blepharisma</taxon>
    </lineage>
</organism>
<keyword evidence="1" id="KW-0175">Coiled coil</keyword>
<accession>A0AAU9JHE1</accession>
<sequence>MEKGKLHNRKTSLPHGIDTLPSNFAETLLELEMEAELHCNIDTIKALVEQYSKAVEYYEAIKDPKYLYYNHRLQLFLISDDVLKTVKNVSQSGTESNTLKPLQQNKISSINQSFEDASDKVKAKVRKKARRLSMQYSSSLPSLRNTEKIIKSNENVLHKTSTMLHDNLHSQETSLELKIIARKESRTPRSSTKVIVWDNDENQDSNTEVFEKDLENVIEKYVTEKYKKVQEIKLKYQDQIQEIKDMKSNDITKQLLKEMNKQMEAEIAIAKEEADNQRSTAIRHLREVNR</sequence>
<feature type="coiled-coil region" evidence="1">
    <location>
        <begin position="229"/>
        <end position="280"/>
    </location>
</feature>
<dbReference type="EMBL" id="CAJZBQ010000040">
    <property type="protein sequence ID" value="CAG9326304.1"/>
    <property type="molecule type" value="Genomic_DNA"/>
</dbReference>
<dbReference type="Proteomes" id="UP001162131">
    <property type="component" value="Unassembled WGS sequence"/>
</dbReference>
<reference evidence="2" key="1">
    <citation type="submission" date="2021-09" db="EMBL/GenBank/DDBJ databases">
        <authorList>
            <consortium name="AG Swart"/>
            <person name="Singh M."/>
            <person name="Singh A."/>
            <person name="Seah K."/>
            <person name="Emmerich C."/>
        </authorList>
    </citation>
    <scope>NUCLEOTIDE SEQUENCE</scope>
    <source>
        <strain evidence="2">ATCC30299</strain>
    </source>
</reference>